<evidence type="ECO:0000256" key="1">
    <source>
        <dbReference type="SAM" id="Phobius"/>
    </source>
</evidence>
<dbReference type="EMBL" id="VIRV01000001">
    <property type="protein sequence ID" value="MBY0757939.1"/>
    <property type="molecule type" value="Genomic_DNA"/>
</dbReference>
<keyword evidence="1" id="KW-1133">Transmembrane helix</keyword>
<comment type="caution">
    <text evidence="2">The sequence shown here is derived from an EMBL/GenBank/DDBJ whole genome shotgun (WGS) entry which is preliminary data.</text>
</comment>
<feature type="transmembrane region" description="Helical" evidence="1">
    <location>
        <begin position="81"/>
        <end position="110"/>
    </location>
</feature>
<accession>A0ABS7L4H4</accession>
<keyword evidence="3" id="KW-1185">Reference proteome</keyword>
<protein>
    <submittedName>
        <fullName evidence="2">DUF3784 domain-containing protein</fullName>
    </submittedName>
</protein>
<keyword evidence="1" id="KW-0472">Membrane</keyword>
<proteinExistence type="predicted"/>
<evidence type="ECO:0000313" key="3">
    <source>
        <dbReference type="Proteomes" id="UP000779049"/>
    </source>
</evidence>
<dbReference type="Proteomes" id="UP000779049">
    <property type="component" value="Unassembled WGS sequence"/>
</dbReference>
<dbReference type="Pfam" id="PF12650">
    <property type="entry name" value="DUF3784"/>
    <property type="match status" value="1"/>
</dbReference>
<dbReference type="InterPro" id="IPR017259">
    <property type="entry name" value="UCP037672"/>
</dbReference>
<name>A0ABS7L4H4_9FIRM</name>
<reference evidence="2 3" key="1">
    <citation type="journal article" date="2020" name="New Microbes New Infect">
        <title>Sellimonas caecigallum sp. nov., description and genome sequence of a new member of the Sellimonas genus isolated from the cecum of feral chicken.</title>
        <authorList>
            <person name="Wongkuna S."/>
            <person name="Ghimire S."/>
            <person name="Antony L."/>
            <person name="Chankhamhaengdecha S."/>
            <person name="Janvilisri T."/>
            <person name="Scaria J."/>
        </authorList>
    </citation>
    <scope>NUCLEOTIDE SEQUENCE [LARGE SCALE GENOMIC DNA]</scope>
    <source>
        <strain evidence="2 3">SW451</strain>
    </source>
</reference>
<gene>
    <name evidence="2" type="ORF">FLB61_02290</name>
</gene>
<organism evidence="2 3">
    <name type="scientific">Sellimonas caecigallum</name>
    <dbReference type="NCBI Taxonomy" id="2592333"/>
    <lineage>
        <taxon>Bacteria</taxon>
        <taxon>Bacillati</taxon>
        <taxon>Bacillota</taxon>
        <taxon>Clostridia</taxon>
        <taxon>Lachnospirales</taxon>
        <taxon>Lachnospiraceae</taxon>
        <taxon>Sellimonas</taxon>
    </lineage>
</organism>
<keyword evidence="1" id="KW-0812">Transmembrane</keyword>
<sequence length="125" mass="14393">MGEITFGKGEYIMEKITIGAMFVCMILAALCFAHAFVFGFMGEKSIWLVPSYRKLPKEKREAYSVEKICTGARNTLALWGLWFILGTVACYFLNPLIVLVFVGGWIAMLIPRMSFREKRYDKFRK</sequence>
<feature type="transmembrane region" description="Helical" evidence="1">
    <location>
        <begin position="20"/>
        <end position="41"/>
    </location>
</feature>
<evidence type="ECO:0000313" key="2">
    <source>
        <dbReference type="EMBL" id="MBY0757939.1"/>
    </source>
</evidence>